<accession>A0A8X7T4L1</accession>
<gene>
    <name evidence="3" type="ORF">A4X09_0g3664</name>
</gene>
<feature type="chain" id="PRO_5036455641" evidence="2">
    <location>
        <begin position="19"/>
        <end position="124"/>
    </location>
</feature>
<proteinExistence type="predicted"/>
<feature type="region of interest" description="Disordered" evidence="1">
    <location>
        <begin position="33"/>
        <end position="69"/>
    </location>
</feature>
<sequence>MRLLHGSLILMGCVVVAALPIAESDGNQVPAAARGLEKDTPVSVSLRNSGEPDAVAPPYDHGPASGAPSEVHKLEAVDVQARSIAMTEVKRDNEVDPKRLGTFIPNDSGPLFGFGPQGEGSGWP</sequence>
<evidence type="ECO:0000313" key="4">
    <source>
        <dbReference type="Proteomes" id="UP000078113"/>
    </source>
</evidence>
<feature type="signal peptide" evidence="2">
    <location>
        <begin position="1"/>
        <end position="18"/>
    </location>
</feature>
<evidence type="ECO:0000313" key="3">
    <source>
        <dbReference type="EMBL" id="KAE8268677.1"/>
    </source>
</evidence>
<feature type="compositionally biased region" description="Gly residues" evidence="1">
    <location>
        <begin position="115"/>
        <end position="124"/>
    </location>
</feature>
<reference evidence="3" key="2">
    <citation type="journal article" date="2019" name="IMA Fungus">
        <title>Genome sequencing and comparison of five Tilletia species to identify candidate genes for the detection of regulated species infecting wheat.</title>
        <authorList>
            <person name="Nguyen H.D.T."/>
            <person name="Sultana T."/>
            <person name="Kesanakurti P."/>
            <person name="Hambleton S."/>
        </authorList>
    </citation>
    <scope>NUCLEOTIDE SEQUENCE</scope>
    <source>
        <strain evidence="3">DAOMC 236422</strain>
    </source>
</reference>
<keyword evidence="4" id="KW-1185">Reference proteome</keyword>
<reference evidence="3" key="1">
    <citation type="submission" date="2016-04" db="EMBL/GenBank/DDBJ databases">
        <authorList>
            <person name="Nguyen H.D."/>
            <person name="Samba Siva P."/>
            <person name="Cullis J."/>
            <person name="Levesque C.A."/>
            <person name="Hambleton S."/>
        </authorList>
    </citation>
    <scope>NUCLEOTIDE SEQUENCE</scope>
    <source>
        <strain evidence="3">DAOMC 236422</strain>
    </source>
</reference>
<comment type="caution">
    <text evidence="3">The sequence shown here is derived from an EMBL/GenBank/DDBJ whole genome shotgun (WGS) entry which is preliminary data.</text>
</comment>
<evidence type="ECO:0000256" key="1">
    <source>
        <dbReference type="SAM" id="MobiDB-lite"/>
    </source>
</evidence>
<name>A0A8X7T4L1_9BASI</name>
<dbReference type="AlphaFoldDB" id="A0A8X7T4L1"/>
<feature type="region of interest" description="Disordered" evidence="1">
    <location>
        <begin position="97"/>
        <end position="124"/>
    </location>
</feature>
<evidence type="ECO:0000256" key="2">
    <source>
        <dbReference type="SAM" id="SignalP"/>
    </source>
</evidence>
<dbReference type="EMBL" id="LWDG02000136">
    <property type="protein sequence ID" value="KAE8268677.1"/>
    <property type="molecule type" value="Genomic_DNA"/>
</dbReference>
<organism evidence="3 4">
    <name type="scientific">Tilletia walkeri</name>
    <dbReference type="NCBI Taxonomy" id="117179"/>
    <lineage>
        <taxon>Eukaryota</taxon>
        <taxon>Fungi</taxon>
        <taxon>Dikarya</taxon>
        <taxon>Basidiomycota</taxon>
        <taxon>Ustilaginomycotina</taxon>
        <taxon>Exobasidiomycetes</taxon>
        <taxon>Tilletiales</taxon>
        <taxon>Tilletiaceae</taxon>
        <taxon>Tilletia</taxon>
    </lineage>
</organism>
<keyword evidence="2" id="KW-0732">Signal</keyword>
<protein>
    <submittedName>
        <fullName evidence="3">Uncharacterized protein</fullName>
    </submittedName>
</protein>
<dbReference type="Proteomes" id="UP000078113">
    <property type="component" value="Unassembled WGS sequence"/>
</dbReference>